<keyword evidence="3" id="KW-1185">Reference proteome</keyword>
<reference evidence="2 3" key="1">
    <citation type="journal article" date="2019" name="ACS Chem. Biol.">
        <title>Identification and Mobilization of a Cryptic Antibiotic Biosynthesis Gene Locus from a Human-Pathogenic Nocardia Isolate.</title>
        <authorList>
            <person name="Herisse M."/>
            <person name="Ishida K."/>
            <person name="Porter J.L."/>
            <person name="Howden B."/>
            <person name="Hertweck C."/>
            <person name="Stinear T.P."/>
            <person name="Pidot S.J."/>
        </authorList>
    </citation>
    <scope>NUCLEOTIDE SEQUENCE [LARGE SCALE GENOMIC DNA]</scope>
    <source>
        <strain evidence="2 3">AUSMDU00012717</strain>
    </source>
</reference>
<evidence type="ECO:0000256" key="1">
    <source>
        <dbReference type="SAM" id="SignalP"/>
    </source>
</evidence>
<feature type="signal peptide" evidence="1">
    <location>
        <begin position="1"/>
        <end position="27"/>
    </location>
</feature>
<dbReference type="GO" id="GO:0005975">
    <property type="term" value="P:carbohydrate metabolic process"/>
    <property type="evidence" value="ECO:0007669"/>
    <property type="project" value="UniProtKB-ARBA"/>
</dbReference>
<evidence type="ECO:0000313" key="3">
    <source>
        <dbReference type="Proteomes" id="UP000503540"/>
    </source>
</evidence>
<dbReference type="AlphaFoldDB" id="A0A6G9YMD1"/>
<dbReference type="RefSeq" id="WP_167476774.1">
    <property type="nucleotide sequence ID" value="NZ_CP046172.1"/>
</dbReference>
<organism evidence="2 3">
    <name type="scientific">Nocardia arthritidis</name>
    <dbReference type="NCBI Taxonomy" id="228602"/>
    <lineage>
        <taxon>Bacteria</taxon>
        <taxon>Bacillati</taxon>
        <taxon>Actinomycetota</taxon>
        <taxon>Actinomycetes</taxon>
        <taxon>Mycobacteriales</taxon>
        <taxon>Nocardiaceae</taxon>
        <taxon>Nocardia</taxon>
    </lineage>
</organism>
<name>A0A6G9YMD1_9NOCA</name>
<dbReference type="EMBL" id="CP046172">
    <property type="protein sequence ID" value="QIS14352.1"/>
    <property type="molecule type" value="Genomic_DNA"/>
</dbReference>
<dbReference type="Proteomes" id="UP000503540">
    <property type="component" value="Chromosome"/>
</dbReference>
<evidence type="ECO:0008006" key="4">
    <source>
        <dbReference type="Google" id="ProtNLM"/>
    </source>
</evidence>
<sequence length="146" mass="14113">MSGFTFSRGAAGAVLAAACLGAPIASAPQAAAATAPRITVAMAGSALGAAGTASVGCAQTVVATLQRPDGSPVNNGKIDFFSHLAGISGNFVGTAPVSGGTAHMVWAPDIAGSHVISAIYYDGDPDMQQAVGSVVVNALNLGGICL</sequence>
<proteinExistence type="predicted"/>
<keyword evidence="1" id="KW-0732">Signal</keyword>
<dbReference type="InterPro" id="IPR013783">
    <property type="entry name" value="Ig-like_fold"/>
</dbReference>
<dbReference type="Gene3D" id="2.60.40.10">
    <property type="entry name" value="Immunoglobulins"/>
    <property type="match status" value="1"/>
</dbReference>
<accession>A0A6G9YMD1</accession>
<feature type="chain" id="PRO_5038429286" description="Ig-like domain repeat protein" evidence="1">
    <location>
        <begin position="28"/>
        <end position="146"/>
    </location>
</feature>
<evidence type="ECO:0000313" key="2">
    <source>
        <dbReference type="EMBL" id="QIS14352.1"/>
    </source>
</evidence>
<gene>
    <name evidence="2" type="ORF">F5544_32575</name>
</gene>
<dbReference type="KEGG" id="nah:F5544_32575"/>
<protein>
    <recommendedName>
        <fullName evidence="4">Ig-like domain repeat protein</fullName>
    </recommendedName>
</protein>